<feature type="compositionally biased region" description="Polar residues" evidence="1">
    <location>
        <begin position="59"/>
        <end position="72"/>
    </location>
</feature>
<protein>
    <submittedName>
        <fullName evidence="4">Unannotated protein</fullName>
    </submittedName>
</protein>
<organism evidence="4">
    <name type="scientific">freshwater metagenome</name>
    <dbReference type="NCBI Taxonomy" id="449393"/>
    <lineage>
        <taxon>unclassified sequences</taxon>
        <taxon>metagenomes</taxon>
        <taxon>ecological metagenomes</taxon>
    </lineage>
</organism>
<evidence type="ECO:0000313" key="2">
    <source>
        <dbReference type="EMBL" id="CAB4732949.1"/>
    </source>
</evidence>
<evidence type="ECO:0000313" key="4">
    <source>
        <dbReference type="EMBL" id="CAB5037172.1"/>
    </source>
</evidence>
<evidence type="ECO:0000313" key="3">
    <source>
        <dbReference type="EMBL" id="CAB4915969.1"/>
    </source>
</evidence>
<name>A0A6J7S8D5_9ZZZZ</name>
<sequence>MRRLPPTTILSPVVMATDENEVSVGVKNSRRPSESNVLSYSPFESSRATYELVASEPSLTVPMTTSRPTESNAIVEGPPEMVDREILKYLTPGVTLGGTLDTA</sequence>
<accession>A0A6J7S8D5</accession>
<dbReference type="AlphaFoldDB" id="A0A6J7S8D5"/>
<gene>
    <name evidence="2" type="ORF">UFOPK2658_01800</name>
    <name evidence="3" type="ORF">UFOPK3494_01810</name>
    <name evidence="4" type="ORF">UFOPK4134_01720</name>
</gene>
<dbReference type="EMBL" id="CAFBPS010000195">
    <property type="protein sequence ID" value="CAB5037172.1"/>
    <property type="molecule type" value="Genomic_DNA"/>
</dbReference>
<proteinExistence type="predicted"/>
<evidence type="ECO:0000256" key="1">
    <source>
        <dbReference type="SAM" id="MobiDB-lite"/>
    </source>
</evidence>
<dbReference type="EMBL" id="CAFBMF010000196">
    <property type="protein sequence ID" value="CAB4915969.1"/>
    <property type="molecule type" value="Genomic_DNA"/>
</dbReference>
<feature type="region of interest" description="Disordered" evidence="1">
    <location>
        <begin position="59"/>
        <end position="79"/>
    </location>
</feature>
<dbReference type="EMBL" id="CAEZYH010000125">
    <property type="protein sequence ID" value="CAB4732949.1"/>
    <property type="molecule type" value="Genomic_DNA"/>
</dbReference>
<reference evidence="4" key="1">
    <citation type="submission" date="2020-05" db="EMBL/GenBank/DDBJ databases">
        <authorList>
            <person name="Chiriac C."/>
            <person name="Salcher M."/>
            <person name="Ghai R."/>
            <person name="Kavagutti S V."/>
        </authorList>
    </citation>
    <scope>NUCLEOTIDE SEQUENCE</scope>
</reference>